<reference evidence="1 2" key="1">
    <citation type="submission" date="2021-05" db="EMBL/GenBank/DDBJ databases">
        <title>Isolation, identification, and the growth promoting effects of Pantoea dispersa strain YSD J2 from the aboveground leaves of Cyperus esculentus L.Var. Sativus.</title>
        <authorList>
            <person name="Wang S."/>
            <person name="Tang X.M."/>
            <person name="Huang Y.N."/>
        </authorList>
    </citation>
    <scope>NUCLEOTIDE SEQUENCE [LARGE SCALE GENOMIC DNA]</scope>
    <source>
        <strain evidence="2">YSD YN2</strain>
    </source>
</reference>
<dbReference type="RefSeq" id="WP_264384119.1">
    <property type="nucleotide sequence ID" value="NZ_CP074352.1"/>
</dbReference>
<name>A0ABY6J9H3_9ENTR</name>
<protein>
    <recommendedName>
        <fullName evidence="3">DUF2158 domain-containing protein</fullName>
    </recommendedName>
</protein>
<proteinExistence type="predicted"/>
<accession>A0ABY6J9H3</accession>
<dbReference type="Proteomes" id="UP001156318">
    <property type="component" value="Chromosome"/>
</dbReference>
<evidence type="ECO:0000313" key="2">
    <source>
        <dbReference type="Proteomes" id="UP001156318"/>
    </source>
</evidence>
<gene>
    <name evidence="1" type="ORF">KFZ77_10350</name>
</gene>
<keyword evidence="2" id="KW-1185">Reference proteome</keyword>
<evidence type="ECO:0000313" key="1">
    <source>
        <dbReference type="EMBL" id="UYU30302.1"/>
    </source>
</evidence>
<evidence type="ECO:0008006" key="3">
    <source>
        <dbReference type="Google" id="ProtNLM"/>
    </source>
</evidence>
<sequence length="61" mass="7106">MANKLNIRAENVEPGDLVITSEDKRYTVESFWMHDDIVTLFGTDGSENDYDYCDMLNVERE</sequence>
<organism evidence="1 2">
    <name type="scientific">Siccibacter colletis</name>
    <dbReference type="NCBI Taxonomy" id="1505757"/>
    <lineage>
        <taxon>Bacteria</taxon>
        <taxon>Pseudomonadati</taxon>
        <taxon>Pseudomonadota</taxon>
        <taxon>Gammaproteobacteria</taxon>
        <taxon>Enterobacterales</taxon>
        <taxon>Enterobacteriaceae</taxon>
        <taxon>Siccibacter</taxon>
    </lineage>
</organism>
<dbReference type="EMBL" id="CP074352">
    <property type="protein sequence ID" value="UYU30302.1"/>
    <property type="molecule type" value="Genomic_DNA"/>
</dbReference>